<dbReference type="CDD" id="cd02440">
    <property type="entry name" value="AdoMet_MTases"/>
    <property type="match status" value="1"/>
</dbReference>
<dbReference type="Pfam" id="PF08241">
    <property type="entry name" value="Methyltransf_11"/>
    <property type="match status" value="1"/>
</dbReference>
<keyword evidence="2" id="KW-0489">Methyltransferase</keyword>
<dbReference type="Gene3D" id="3.40.50.150">
    <property type="entry name" value="Vaccinia Virus protein VP39"/>
    <property type="match status" value="1"/>
</dbReference>
<keyword evidence="3" id="KW-1185">Reference proteome</keyword>
<name>A0AA95NB63_9BURK</name>
<proteinExistence type="predicted"/>
<reference evidence="2" key="1">
    <citation type="submission" date="2023-01" db="EMBL/GenBank/DDBJ databases">
        <title>Whole genome sequence of Paucibacter sp. S2-9 isolated from pond sediment.</title>
        <authorList>
            <person name="Jung J.Y."/>
        </authorList>
    </citation>
    <scope>NUCLEOTIDE SEQUENCE</scope>
    <source>
        <strain evidence="2">S2-9</strain>
    </source>
</reference>
<dbReference type="InterPro" id="IPR029063">
    <property type="entry name" value="SAM-dependent_MTases_sf"/>
</dbReference>
<evidence type="ECO:0000313" key="3">
    <source>
        <dbReference type="Proteomes" id="UP001177769"/>
    </source>
</evidence>
<protein>
    <submittedName>
        <fullName evidence="2">Class I SAM-dependent methyltransferase</fullName>
    </submittedName>
</protein>
<dbReference type="InterPro" id="IPR013216">
    <property type="entry name" value="Methyltransf_11"/>
</dbReference>
<dbReference type="GO" id="GO:0032259">
    <property type="term" value="P:methylation"/>
    <property type="evidence" value="ECO:0007669"/>
    <property type="project" value="UniProtKB-KW"/>
</dbReference>
<dbReference type="SUPFAM" id="SSF53335">
    <property type="entry name" value="S-adenosyl-L-methionine-dependent methyltransferases"/>
    <property type="match status" value="1"/>
</dbReference>
<dbReference type="RefSeq" id="WP_285231963.1">
    <property type="nucleotide sequence ID" value="NZ_CP116346.1"/>
</dbReference>
<keyword evidence="2" id="KW-0808">Transferase</keyword>
<accession>A0AA95NB63</accession>
<dbReference type="Proteomes" id="UP001177769">
    <property type="component" value="Chromosome"/>
</dbReference>
<gene>
    <name evidence="2" type="ORF">PFX98_18495</name>
</gene>
<organism evidence="2 3">
    <name type="scientific">Paucibacter sediminis</name>
    <dbReference type="NCBI Taxonomy" id="3019553"/>
    <lineage>
        <taxon>Bacteria</taxon>
        <taxon>Pseudomonadati</taxon>
        <taxon>Pseudomonadota</taxon>
        <taxon>Betaproteobacteria</taxon>
        <taxon>Burkholderiales</taxon>
        <taxon>Sphaerotilaceae</taxon>
        <taxon>Roseateles</taxon>
    </lineage>
</organism>
<dbReference type="PANTHER" id="PTHR42912">
    <property type="entry name" value="METHYLTRANSFERASE"/>
    <property type="match status" value="1"/>
</dbReference>
<dbReference type="InterPro" id="IPR050508">
    <property type="entry name" value="Methyltransf_Superfamily"/>
</dbReference>
<evidence type="ECO:0000313" key="2">
    <source>
        <dbReference type="EMBL" id="WIT10885.1"/>
    </source>
</evidence>
<dbReference type="KEGG" id="pais:PFX98_18495"/>
<feature type="domain" description="Methyltransferase type 11" evidence="1">
    <location>
        <begin position="43"/>
        <end position="136"/>
    </location>
</feature>
<dbReference type="AlphaFoldDB" id="A0AA95NB63"/>
<dbReference type="EMBL" id="CP116346">
    <property type="protein sequence ID" value="WIT10885.1"/>
    <property type="molecule type" value="Genomic_DNA"/>
</dbReference>
<evidence type="ECO:0000259" key="1">
    <source>
        <dbReference type="Pfam" id="PF08241"/>
    </source>
</evidence>
<sequence>MNDPRQIWDQRYGLGQASLADNWLEHWGAAWLAHAHGQGYQALDIGCGNGHESAALLALGWQVTATEISPTALAAAEERNPAARHLLADVRTMPEIASASMDLAVAHLSLHYFDQAGSLQAFAEIARVLKPGGLLLGSVNAEDDLNYGAPADASGWEPVLVDGVPKQFFTSPKLLSCLRQHYELLELRKSISLRYGAPKSVWDFAARRLPPT</sequence>
<dbReference type="GO" id="GO:0008757">
    <property type="term" value="F:S-adenosylmethionine-dependent methyltransferase activity"/>
    <property type="evidence" value="ECO:0007669"/>
    <property type="project" value="InterPro"/>
</dbReference>